<dbReference type="GO" id="GO:0006508">
    <property type="term" value="P:proteolysis"/>
    <property type="evidence" value="ECO:0007669"/>
    <property type="project" value="UniProtKB-KW"/>
</dbReference>
<gene>
    <name evidence="6" type="ORF">CAMP_LOCUS11339</name>
</gene>
<reference evidence="6" key="1">
    <citation type="submission" date="2022-11" db="EMBL/GenBank/DDBJ databases">
        <authorList>
            <person name="Kikuchi T."/>
        </authorList>
    </citation>
    <scope>NUCLEOTIDE SEQUENCE</scope>
    <source>
        <strain evidence="6">PS1010</strain>
    </source>
</reference>
<name>A0A9P1IR79_9PELO</name>
<keyword evidence="3" id="KW-0378">Hydrolase</keyword>
<keyword evidence="7" id="KW-1185">Reference proteome</keyword>
<dbReference type="InterPro" id="IPR003653">
    <property type="entry name" value="Peptidase_C48_C"/>
</dbReference>
<dbReference type="AlphaFoldDB" id="A0A9P1IR79"/>
<proteinExistence type="inferred from homology"/>
<dbReference type="Gene3D" id="3.40.395.10">
    <property type="entry name" value="Adenoviral Proteinase, Chain A"/>
    <property type="match status" value="1"/>
</dbReference>
<sequence>MSQILSYGGVNLYQEDLKLLEKGNWLNDRILSFCAEYLGEKYENVHIFGPPEVEMIKMAPDSRFVAECFGSIDFDGKNLVCFMLNDNSDASKIAGGSHWTLLVYSKISKKYLHLNSAPTANQNSIWTRKIARNCIELFPDSSLEVRETPCPSQKNGADCGVFVMEFARFCAENGDLSEISARLKSEKISEQRICWKNLILELGSK</sequence>
<dbReference type="PROSITE" id="PS50600">
    <property type="entry name" value="ULP_PROTEASE"/>
    <property type="match status" value="1"/>
</dbReference>
<protein>
    <recommendedName>
        <fullName evidence="5">Ubiquitin-like protease family profile domain-containing protein</fullName>
    </recommendedName>
</protein>
<dbReference type="GO" id="GO:0008234">
    <property type="term" value="F:cysteine-type peptidase activity"/>
    <property type="evidence" value="ECO:0007669"/>
    <property type="project" value="UniProtKB-KW"/>
</dbReference>
<dbReference type="Pfam" id="PF02902">
    <property type="entry name" value="Peptidase_C48"/>
    <property type="match status" value="1"/>
</dbReference>
<organism evidence="6 7">
    <name type="scientific">Caenorhabditis angaria</name>
    <dbReference type="NCBI Taxonomy" id="860376"/>
    <lineage>
        <taxon>Eukaryota</taxon>
        <taxon>Metazoa</taxon>
        <taxon>Ecdysozoa</taxon>
        <taxon>Nematoda</taxon>
        <taxon>Chromadorea</taxon>
        <taxon>Rhabditida</taxon>
        <taxon>Rhabditina</taxon>
        <taxon>Rhabditomorpha</taxon>
        <taxon>Rhabditoidea</taxon>
        <taxon>Rhabditidae</taxon>
        <taxon>Peloderinae</taxon>
        <taxon>Caenorhabditis</taxon>
    </lineage>
</organism>
<dbReference type="InterPro" id="IPR038765">
    <property type="entry name" value="Papain-like_cys_pep_sf"/>
</dbReference>
<keyword evidence="2" id="KW-0645">Protease</keyword>
<dbReference type="Proteomes" id="UP001152747">
    <property type="component" value="Unassembled WGS sequence"/>
</dbReference>
<dbReference type="GO" id="GO:0019784">
    <property type="term" value="F:deNEDDylase activity"/>
    <property type="evidence" value="ECO:0007669"/>
    <property type="project" value="InterPro"/>
</dbReference>
<evidence type="ECO:0000256" key="3">
    <source>
        <dbReference type="ARBA" id="ARBA00022801"/>
    </source>
</evidence>
<dbReference type="EMBL" id="CANHGI010000004">
    <property type="protein sequence ID" value="CAI5448702.1"/>
    <property type="molecule type" value="Genomic_DNA"/>
</dbReference>
<evidence type="ECO:0000256" key="2">
    <source>
        <dbReference type="ARBA" id="ARBA00022670"/>
    </source>
</evidence>
<accession>A0A9P1IR79</accession>
<evidence type="ECO:0000256" key="4">
    <source>
        <dbReference type="ARBA" id="ARBA00022807"/>
    </source>
</evidence>
<comment type="caution">
    <text evidence="6">The sequence shown here is derived from an EMBL/GenBank/DDBJ whole genome shotgun (WGS) entry which is preliminary data.</text>
</comment>
<dbReference type="OrthoDB" id="5065855at2759"/>
<dbReference type="GO" id="GO:0000338">
    <property type="term" value="P:protein deneddylation"/>
    <property type="evidence" value="ECO:0007669"/>
    <property type="project" value="TreeGrafter"/>
</dbReference>
<comment type="similarity">
    <text evidence="1">Belongs to the peptidase C48 family.</text>
</comment>
<dbReference type="InterPro" id="IPR044613">
    <property type="entry name" value="Nep1/2-like"/>
</dbReference>
<keyword evidence="4" id="KW-0788">Thiol protease</keyword>
<evidence type="ECO:0000256" key="1">
    <source>
        <dbReference type="ARBA" id="ARBA00005234"/>
    </source>
</evidence>
<feature type="domain" description="Ubiquitin-like protease family profile" evidence="5">
    <location>
        <begin position="10"/>
        <end position="170"/>
    </location>
</feature>
<dbReference type="PANTHER" id="PTHR46468">
    <property type="entry name" value="SENTRIN-SPECIFIC PROTEASE 8"/>
    <property type="match status" value="1"/>
</dbReference>
<evidence type="ECO:0000313" key="6">
    <source>
        <dbReference type="EMBL" id="CAI5448702.1"/>
    </source>
</evidence>
<dbReference type="SUPFAM" id="SSF54001">
    <property type="entry name" value="Cysteine proteinases"/>
    <property type="match status" value="1"/>
</dbReference>
<evidence type="ECO:0000259" key="5">
    <source>
        <dbReference type="PROSITE" id="PS50600"/>
    </source>
</evidence>
<dbReference type="PANTHER" id="PTHR46468:SF1">
    <property type="entry name" value="SENTRIN-SPECIFIC PROTEASE 8"/>
    <property type="match status" value="1"/>
</dbReference>
<evidence type="ECO:0000313" key="7">
    <source>
        <dbReference type="Proteomes" id="UP001152747"/>
    </source>
</evidence>